<dbReference type="InterPro" id="IPR006164">
    <property type="entry name" value="DNA_bd_Ku70/Ku80"/>
</dbReference>
<feature type="compositionally biased region" description="Basic and acidic residues" evidence="14">
    <location>
        <begin position="535"/>
        <end position="545"/>
    </location>
</feature>
<evidence type="ECO:0000256" key="8">
    <source>
        <dbReference type="ARBA" id="ARBA00022840"/>
    </source>
</evidence>
<evidence type="ECO:0000256" key="7">
    <source>
        <dbReference type="ARBA" id="ARBA00022806"/>
    </source>
</evidence>
<gene>
    <name evidence="17 18 19" type="primary">LOC115214087</name>
</gene>
<dbReference type="Gene3D" id="1.10.720.30">
    <property type="entry name" value="SAP domain"/>
    <property type="match status" value="1"/>
</dbReference>
<evidence type="ECO:0000256" key="5">
    <source>
        <dbReference type="ARBA" id="ARBA00022763"/>
    </source>
</evidence>
<keyword evidence="9" id="KW-0238">DNA-binding</keyword>
<dbReference type="SMART" id="SM00559">
    <property type="entry name" value="Ku78"/>
    <property type="match status" value="1"/>
</dbReference>
<dbReference type="FunFam" id="2.40.290.10:FF:000001">
    <property type="entry name" value="X-ray repair cross complementing 6"/>
    <property type="match status" value="1"/>
</dbReference>
<evidence type="ECO:0000313" key="16">
    <source>
        <dbReference type="Proteomes" id="UP000515154"/>
    </source>
</evidence>
<evidence type="ECO:0000259" key="15">
    <source>
        <dbReference type="SMART" id="SM00559"/>
    </source>
</evidence>
<evidence type="ECO:0000256" key="2">
    <source>
        <dbReference type="ARBA" id="ARBA00005240"/>
    </source>
</evidence>
<evidence type="ECO:0000256" key="11">
    <source>
        <dbReference type="ARBA" id="ARBA00023204"/>
    </source>
</evidence>
<dbReference type="Pfam" id="PF03730">
    <property type="entry name" value="Ku_C"/>
    <property type="match status" value="1"/>
</dbReference>
<keyword evidence="8" id="KW-0067">ATP-binding</keyword>
<dbReference type="CDD" id="cd01458">
    <property type="entry name" value="vWA_ku"/>
    <property type="match status" value="1"/>
</dbReference>
<accession>A0A6P7SLX0</accession>
<sequence>MDSYNFGFKDDLEDEEADEEKIIYNSKDGMIFLIDCNESMFSDDEENFFTTCIQCVQSTLKNKIIQNNRDLVGVVFFGTEKTKNTDNFEHIYIYQDLARPNAERIIKIENMLTDDWKTFHEDYGHNSNYQMSDVFWLCSLLFSKCTEKLGFQRILLFTNKDEPHTDKTELVHCRTRANDLNKTGISLELLPLQPPNQTFDVSKFYKNILSIIHGDEIEQLPDTTEKLEGLLERVRCKERQKRVLRRLPLRIGDGIEATVGLFRLKQRCQKPPSVRLYKRDNSEVKSNRQFYLQDTGETLMPQDIKYSKTYGNKTATFEKEEVTKIRMFGEPGFKLLGFQQQKDVRTHYHIKPTHFIYPEEKSTSGSTCFFSALLDRCLQRGVVPICEYISSKTSAPEFVALLPQKETFENEIQSMPPGFHVLYLPHAEDFRELNVAPTTKAQDGQIDLAKKLIKSLKIKYNFTHFDNPPLKYHWMNIENRVLDKESSEEFVDNTLPDTKAMDKKGGEAIKNFKEAVFPEDYNPDNKKKRAGGGDTAKKTDSSKHPLTDKDLKVYWMDQKLEQLKVADLDRLMKENGIKCSTKKKKDLIDAIKSHYGDSNT</sequence>
<evidence type="ECO:0000256" key="9">
    <source>
        <dbReference type="ARBA" id="ARBA00023125"/>
    </source>
</evidence>
<keyword evidence="7" id="KW-0347">Helicase</keyword>
<dbReference type="GO" id="GO:0006310">
    <property type="term" value="P:DNA recombination"/>
    <property type="evidence" value="ECO:0007669"/>
    <property type="project" value="UniProtKB-KW"/>
</dbReference>
<dbReference type="GO" id="GO:0006303">
    <property type="term" value="P:double-strand break repair via nonhomologous end joining"/>
    <property type="evidence" value="ECO:0007669"/>
    <property type="project" value="InterPro"/>
</dbReference>
<evidence type="ECO:0000313" key="18">
    <source>
        <dbReference type="RefSeq" id="XP_036360371.1"/>
    </source>
</evidence>
<dbReference type="GO" id="GO:0016787">
    <property type="term" value="F:hydrolase activity"/>
    <property type="evidence" value="ECO:0007669"/>
    <property type="project" value="UniProtKB-KW"/>
</dbReference>
<dbReference type="InterPro" id="IPR036465">
    <property type="entry name" value="vWFA_dom_sf"/>
</dbReference>
<dbReference type="AlphaFoldDB" id="A0A6P7SLX0"/>
<comment type="subcellular location">
    <subcellularLocation>
        <location evidence="1">Nucleus</location>
    </subcellularLocation>
</comment>
<keyword evidence="10" id="KW-0233">DNA recombination</keyword>
<dbReference type="RefSeq" id="XP_036360372.1">
    <property type="nucleotide sequence ID" value="XM_036504479.1"/>
</dbReference>
<dbReference type="Pfam" id="PF02735">
    <property type="entry name" value="Ku"/>
    <property type="match status" value="1"/>
</dbReference>
<dbReference type="InterPro" id="IPR036361">
    <property type="entry name" value="SAP_dom_sf"/>
</dbReference>
<evidence type="ECO:0000256" key="3">
    <source>
        <dbReference type="ARBA" id="ARBA00012551"/>
    </source>
</evidence>
<keyword evidence="6" id="KW-0378">Hydrolase</keyword>
<dbReference type="KEGG" id="osn:115214087"/>
<dbReference type="GO" id="GO:0043564">
    <property type="term" value="C:Ku70:Ku80 complex"/>
    <property type="evidence" value="ECO:0007669"/>
    <property type="project" value="InterPro"/>
</dbReference>
<keyword evidence="11" id="KW-0234">DNA repair</keyword>
<dbReference type="EC" id="3.6.4.12" evidence="3"/>
<dbReference type="Pfam" id="PF03731">
    <property type="entry name" value="Ku_N"/>
    <property type="match status" value="1"/>
</dbReference>
<proteinExistence type="inferred from homology"/>
<dbReference type="Gene3D" id="2.40.290.10">
    <property type="match status" value="1"/>
</dbReference>
<dbReference type="InterPro" id="IPR006165">
    <property type="entry name" value="Ku70"/>
</dbReference>
<dbReference type="GO" id="GO:0042162">
    <property type="term" value="F:telomeric DNA binding"/>
    <property type="evidence" value="ECO:0007669"/>
    <property type="project" value="InterPro"/>
</dbReference>
<dbReference type="PIRSF" id="PIRSF003033">
    <property type="entry name" value="Ku70"/>
    <property type="match status" value="1"/>
</dbReference>
<dbReference type="NCBIfam" id="TIGR00578">
    <property type="entry name" value="ku70"/>
    <property type="match status" value="1"/>
</dbReference>
<dbReference type="SUPFAM" id="SSF53300">
    <property type="entry name" value="vWA-like"/>
    <property type="match status" value="1"/>
</dbReference>
<evidence type="ECO:0000256" key="1">
    <source>
        <dbReference type="ARBA" id="ARBA00004123"/>
    </source>
</evidence>
<dbReference type="InterPro" id="IPR005161">
    <property type="entry name" value="Ku_N"/>
</dbReference>
<dbReference type="Gene3D" id="1.10.1600.10">
    <property type="match status" value="1"/>
</dbReference>
<evidence type="ECO:0000256" key="14">
    <source>
        <dbReference type="SAM" id="MobiDB-lite"/>
    </source>
</evidence>
<organism evidence="16 17">
    <name type="scientific">Octopus sinensis</name>
    <name type="common">East Asian common octopus</name>
    <dbReference type="NCBI Taxonomy" id="2607531"/>
    <lineage>
        <taxon>Eukaryota</taxon>
        <taxon>Metazoa</taxon>
        <taxon>Spiralia</taxon>
        <taxon>Lophotrochozoa</taxon>
        <taxon>Mollusca</taxon>
        <taxon>Cephalopoda</taxon>
        <taxon>Coleoidea</taxon>
        <taxon>Octopodiformes</taxon>
        <taxon>Octopoda</taxon>
        <taxon>Incirrata</taxon>
        <taxon>Octopodidae</taxon>
        <taxon>Octopus</taxon>
    </lineage>
</organism>
<dbReference type="GO" id="GO:0005524">
    <property type="term" value="F:ATP binding"/>
    <property type="evidence" value="ECO:0007669"/>
    <property type="project" value="UniProtKB-KW"/>
</dbReference>
<dbReference type="GO" id="GO:0003690">
    <property type="term" value="F:double-stranded DNA binding"/>
    <property type="evidence" value="ECO:0007669"/>
    <property type="project" value="TreeGrafter"/>
</dbReference>
<evidence type="ECO:0000313" key="17">
    <source>
        <dbReference type="RefSeq" id="XP_029638998.1"/>
    </source>
</evidence>
<dbReference type="Proteomes" id="UP000515154">
    <property type="component" value="Linkage group LG7"/>
</dbReference>
<dbReference type="GO" id="GO:0003684">
    <property type="term" value="F:damaged DNA binding"/>
    <property type="evidence" value="ECO:0007669"/>
    <property type="project" value="InterPro"/>
</dbReference>
<dbReference type="GO" id="GO:0000723">
    <property type="term" value="P:telomere maintenance"/>
    <property type="evidence" value="ECO:0007669"/>
    <property type="project" value="InterPro"/>
</dbReference>
<dbReference type="RefSeq" id="XP_029638998.1">
    <property type="nucleotide sequence ID" value="XM_029783138.2"/>
</dbReference>
<comment type="similarity">
    <text evidence="2">Belongs to the ku70 family.</text>
</comment>
<keyword evidence="16" id="KW-1185">Reference proteome</keyword>
<dbReference type="GO" id="GO:0003678">
    <property type="term" value="F:DNA helicase activity"/>
    <property type="evidence" value="ECO:0007669"/>
    <property type="project" value="UniProtKB-EC"/>
</dbReference>
<dbReference type="PANTHER" id="PTHR12604:SF2">
    <property type="entry name" value="X-RAY REPAIR CROSS-COMPLEMENTING PROTEIN 6"/>
    <property type="match status" value="1"/>
</dbReference>
<dbReference type="InterPro" id="IPR005160">
    <property type="entry name" value="Ku_C"/>
</dbReference>
<dbReference type="InterPro" id="IPR027388">
    <property type="entry name" value="Ku70_bridge/pillars_dom_sf"/>
</dbReference>
<dbReference type="SUPFAM" id="SSF100939">
    <property type="entry name" value="SPOC domain-like"/>
    <property type="match status" value="1"/>
</dbReference>
<dbReference type="RefSeq" id="XP_036360371.1">
    <property type="nucleotide sequence ID" value="XM_036504478.1"/>
</dbReference>
<dbReference type="InterPro" id="IPR016194">
    <property type="entry name" value="SPOC-like_C_dom_sf"/>
</dbReference>
<dbReference type="Gene3D" id="3.40.50.410">
    <property type="entry name" value="von Willebrand factor, type A domain"/>
    <property type="match status" value="1"/>
</dbReference>
<evidence type="ECO:0000256" key="6">
    <source>
        <dbReference type="ARBA" id="ARBA00022801"/>
    </source>
</evidence>
<evidence type="ECO:0000256" key="12">
    <source>
        <dbReference type="ARBA" id="ARBA00023242"/>
    </source>
</evidence>
<feature type="region of interest" description="Disordered" evidence="14">
    <location>
        <begin position="519"/>
        <end position="545"/>
    </location>
</feature>
<keyword evidence="4" id="KW-0547">Nucleotide-binding</keyword>
<comment type="catalytic activity">
    <reaction evidence="13">
        <text>ATP + H2O = ADP + phosphate + H(+)</text>
        <dbReference type="Rhea" id="RHEA:13065"/>
        <dbReference type="ChEBI" id="CHEBI:15377"/>
        <dbReference type="ChEBI" id="CHEBI:15378"/>
        <dbReference type="ChEBI" id="CHEBI:30616"/>
        <dbReference type="ChEBI" id="CHEBI:43474"/>
        <dbReference type="ChEBI" id="CHEBI:456216"/>
        <dbReference type="EC" id="3.6.4.12"/>
    </reaction>
</comment>
<dbReference type="InterPro" id="IPR047087">
    <property type="entry name" value="KU70_core_dom"/>
</dbReference>
<evidence type="ECO:0000256" key="13">
    <source>
        <dbReference type="ARBA" id="ARBA00047995"/>
    </source>
</evidence>
<feature type="domain" description="Ku" evidence="15">
    <location>
        <begin position="296"/>
        <end position="441"/>
    </location>
</feature>
<dbReference type="FunFam" id="3.40.50.410:FF:000080">
    <property type="entry name" value="X-ray repair-complementing defective repair in Chinese hamster cells 6"/>
    <property type="match status" value="1"/>
</dbReference>
<name>A0A6P7SLX0_9MOLL</name>
<dbReference type="PANTHER" id="PTHR12604">
    <property type="entry name" value="KU AUTOANTIGEN DNA HELICASE"/>
    <property type="match status" value="1"/>
</dbReference>
<keyword evidence="12" id="KW-0539">Nucleus</keyword>
<keyword evidence="5" id="KW-0227">DNA damage</keyword>
<evidence type="ECO:0000313" key="19">
    <source>
        <dbReference type="RefSeq" id="XP_036360372.1"/>
    </source>
</evidence>
<evidence type="ECO:0000256" key="4">
    <source>
        <dbReference type="ARBA" id="ARBA00022741"/>
    </source>
</evidence>
<evidence type="ECO:0000256" key="10">
    <source>
        <dbReference type="ARBA" id="ARBA00023172"/>
    </source>
</evidence>
<dbReference type="Gene3D" id="4.10.970.10">
    <property type="entry name" value="Ku70, bridge and pillars"/>
    <property type="match status" value="1"/>
</dbReference>
<protein>
    <recommendedName>
        <fullName evidence="3">DNA helicase</fullName>
        <ecNumber evidence="3">3.6.4.12</ecNumber>
    </recommendedName>
</protein>
<dbReference type="CDD" id="cd00788">
    <property type="entry name" value="KU70"/>
    <property type="match status" value="1"/>
</dbReference>
<reference evidence="17 18" key="1">
    <citation type="submission" date="2025-08" db="UniProtKB">
        <authorList>
            <consortium name="RefSeq"/>
        </authorList>
    </citation>
    <scope>IDENTIFICATION</scope>
</reference>